<reference evidence="2 3" key="1">
    <citation type="submission" date="2016-10" db="EMBL/GenBank/DDBJ databases">
        <authorList>
            <person name="de Groot N.N."/>
        </authorList>
    </citation>
    <scope>NUCLEOTIDE SEQUENCE [LARGE SCALE GENOMIC DNA]</scope>
    <source>
        <strain evidence="2 3">ATCC 35022</strain>
    </source>
</reference>
<dbReference type="OrthoDB" id="9775207at2"/>
<dbReference type="PROSITE" id="PS50042">
    <property type="entry name" value="CNMP_BINDING_3"/>
    <property type="match status" value="1"/>
</dbReference>
<dbReference type="InterPro" id="IPR018490">
    <property type="entry name" value="cNMP-bd_dom_sf"/>
</dbReference>
<dbReference type="RefSeq" id="WP_090874641.1">
    <property type="nucleotide sequence ID" value="NZ_FMXQ01000001.1"/>
</dbReference>
<dbReference type="SMART" id="SM00100">
    <property type="entry name" value="cNMP"/>
    <property type="match status" value="1"/>
</dbReference>
<dbReference type="EMBL" id="FMXQ01000001">
    <property type="protein sequence ID" value="SDB07055.1"/>
    <property type="molecule type" value="Genomic_DNA"/>
</dbReference>
<dbReference type="InterPro" id="IPR014710">
    <property type="entry name" value="RmlC-like_jellyroll"/>
</dbReference>
<sequence>MEAFNAGGILAAIPLFGETLDKRQLAHLAAQCHLVIYPPRSVLLAEGDFGDAMYAIVNGEVTVSLQDKHGGEHGVASLGVGEIVGEMSLLTGMRRNATAVARTEVSALEISKVTFEEMFSRAPDLIDRFSGVLASRQTELDRIAAGADASADAIGARIRRFFSRR</sequence>
<evidence type="ECO:0000313" key="3">
    <source>
        <dbReference type="Proteomes" id="UP000199071"/>
    </source>
</evidence>
<feature type="domain" description="Cyclic nucleotide-binding" evidence="1">
    <location>
        <begin position="16"/>
        <end position="136"/>
    </location>
</feature>
<dbReference type="Pfam" id="PF00027">
    <property type="entry name" value="cNMP_binding"/>
    <property type="match status" value="1"/>
</dbReference>
<dbReference type="GO" id="GO:0003700">
    <property type="term" value="F:DNA-binding transcription factor activity"/>
    <property type="evidence" value="ECO:0007669"/>
    <property type="project" value="TreeGrafter"/>
</dbReference>
<dbReference type="PANTHER" id="PTHR24567:SF74">
    <property type="entry name" value="HTH-TYPE TRANSCRIPTIONAL REGULATOR ARCR"/>
    <property type="match status" value="1"/>
</dbReference>
<dbReference type="STRING" id="665467.SAMN02982931_00539"/>
<dbReference type="PANTHER" id="PTHR24567">
    <property type="entry name" value="CRP FAMILY TRANSCRIPTIONAL REGULATORY PROTEIN"/>
    <property type="match status" value="1"/>
</dbReference>
<organism evidence="2 3">
    <name type="scientific">Bauldia litoralis</name>
    <dbReference type="NCBI Taxonomy" id="665467"/>
    <lineage>
        <taxon>Bacteria</taxon>
        <taxon>Pseudomonadati</taxon>
        <taxon>Pseudomonadota</taxon>
        <taxon>Alphaproteobacteria</taxon>
        <taxon>Hyphomicrobiales</taxon>
        <taxon>Kaistiaceae</taxon>
        <taxon>Bauldia</taxon>
    </lineage>
</organism>
<accession>A0A1G6AF84</accession>
<evidence type="ECO:0000259" key="1">
    <source>
        <dbReference type="PROSITE" id="PS50042"/>
    </source>
</evidence>
<dbReference type="SUPFAM" id="SSF51206">
    <property type="entry name" value="cAMP-binding domain-like"/>
    <property type="match status" value="1"/>
</dbReference>
<dbReference type="Proteomes" id="UP000199071">
    <property type="component" value="Unassembled WGS sequence"/>
</dbReference>
<evidence type="ECO:0000313" key="2">
    <source>
        <dbReference type="EMBL" id="SDB07055.1"/>
    </source>
</evidence>
<gene>
    <name evidence="2" type="ORF">SAMN02982931_00539</name>
</gene>
<dbReference type="CDD" id="cd00038">
    <property type="entry name" value="CAP_ED"/>
    <property type="match status" value="1"/>
</dbReference>
<protein>
    <submittedName>
        <fullName evidence="2">Cyclic nucleotide-binding domain-containing protein</fullName>
    </submittedName>
</protein>
<proteinExistence type="predicted"/>
<dbReference type="InterPro" id="IPR000595">
    <property type="entry name" value="cNMP-bd_dom"/>
</dbReference>
<dbReference type="AlphaFoldDB" id="A0A1G6AF84"/>
<dbReference type="InterPro" id="IPR050397">
    <property type="entry name" value="Env_Response_Regulators"/>
</dbReference>
<keyword evidence="3" id="KW-1185">Reference proteome</keyword>
<dbReference type="GO" id="GO:0005829">
    <property type="term" value="C:cytosol"/>
    <property type="evidence" value="ECO:0007669"/>
    <property type="project" value="TreeGrafter"/>
</dbReference>
<name>A0A1G6AF84_9HYPH</name>
<dbReference type="Gene3D" id="2.60.120.10">
    <property type="entry name" value="Jelly Rolls"/>
    <property type="match status" value="1"/>
</dbReference>